<dbReference type="SUPFAM" id="SSF46894">
    <property type="entry name" value="C-terminal effector domain of the bipartite response regulators"/>
    <property type="match status" value="1"/>
</dbReference>
<evidence type="ECO:0000313" key="1">
    <source>
        <dbReference type="EMBL" id="EFF8956150.1"/>
    </source>
</evidence>
<dbReference type="GO" id="GO:0006355">
    <property type="term" value="P:regulation of DNA-templated transcription"/>
    <property type="evidence" value="ECO:0007669"/>
    <property type="project" value="InterPro"/>
</dbReference>
<protein>
    <submittedName>
        <fullName evidence="1">Conjugal transfer transcriptional regulator TraJ</fullName>
    </submittedName>
</protein>
<dbReference type="Gene3D" id="1.10.10.10">
    <property type="entry name" value="Winged helix-like DNA-binding domain superfamily/Winged helix DNA-binding domain"/>
    <property type="match status" value="1"/>
</dbReference>
<proteinExistence type="predicted"/>
<name>A0A8S7NTR7_ECOLX</name>
<dbReference type="Proteomes" id="UP000524010">
    <property type="component" value="Unassembled WGS sequence"/>
</dbReference>
<reference evidence="1 2" key="1">
    <citation type="submission" date="2020-02" db="EMBL/GenBank/DDBJ databases">
        <authorList>
            <consortium name="PulseNet: The National Subtyping Network for Foodborne Disease Surveillance"/>
            <person name="Tarr C.L."/>
            <person name="Trees E."/>
            <person name="Katz L.S."/>
            <person name="Carleton-Romer H.A."/>
            <person name="Stroika S."/>
            <person name="Kucerova Z."/>
            <person name="Roache K.F."/>
            <person name="Sabol A.L."/>
            <person name="Besser J."/>
            <person name="Gerner-Smidt P."/>
        </authorList>
    </citation>
    <scope>NUCLEOTIDE SEQUENCE [LARGE SCALE GENOMIC DNA]</scope>
    <source>
        <strain evidence="1 2">PNUSAE005278</strain>
    </source>
</reference>
<dbReference type="RefSeq" id="WP_231238668.1">
    <property type="nucleotide sequence ID" value="NZ_JAKGSO010000031.1"/>
</dbReference>
<dbReference type="NCBIfam" id="NF010275">
    <property type="entry name" value="PRK13719.1-4"/>
    <property type="match status" value="1"/>
</dbReference>
<dbReference type="Gene3D" id="3.30.450.20">
    <property type="entry name" value="PAS domain"/>
    <property type="match status" value="1"/>
</dbReference>
<dbReference type="AlphaFoldDB" id="A0A8S7NTR7"/>
<evidence type="ECO:0000313" key="2">
    <source>
        <dbReference type="Proteomes" id="UP000524010"/>
    </source>
</evidence>
<dbReference type="InterPro" id="IPR036388">
    <property type="entry name" value="WH-like_DNA-bd_sf"/>
</dbReference>
<comment type="caution">
    <text evidence="1">The sequence shown here is derived from an EMBL/GenBank/DDBJ whole genome shotgun (WGS) entry which is preliminary data.</text>
</comment>
<dbReference type="GO" id="GO:0003677">
    <property type="term" value="F:DNA binding"/>
    <property type="evidence" value="ECO:0007669"/>
    <property type="project" value="InterPro"/>
</dbReference>
<sequence length="229" mass="27122">MYPMDTIQQKHDRQIELLENLIVVINHFPNPACIRDKTGKFLFCNAWFHESFLTQTKSAEKWLLSQTDFCELISVTEMEAYRNENTHLNLVEDVFIQNKFWTISIQSFLNKNGGIILWQFYDATHIRHKDNYDQKYFVSDDIRKIIRRINDDSSVSSYVNDVFYLYGTGISHSSIAKMLNISISTSKKHASIICDYFSVSNKDELIILLYNKKFIHYLYEKAMRIINMR</sequence>
<organism evidence="1 2">
    <name type="scientific">Escherichia coli</name>
    <dbReference type="NCBI Taxonomy" id="562"/>
    <lineage>
        <taxon>Bacteria</taxon>
        <taxon>Pseudomonadati</taxon>
        <taxon>Pseudomonadota</taxon>
        <taxon>Gammaproteobacteria</taxon>
        <taxon>Enterobacterales</taxon>
        <taxon>Enterobacteriaceae</taxon>
        <taxon>Escherichia</taxon>
    </lineage>
</organism>
<dbReference type="EMBL" id="AASRHK010000059">
    <property type="protein sequence ID" value="EFF8956150.1"/>
    <property type="molecule type" value="Genomic_DNA"/>
</dbReference>
<accession>A0A8S7NTR7</accession>
<gene>
    <name evidence="1" type="primary">traJ</name>
    <name evidence="1" type="ORF">BTB68_004189</name>
</gene>
<dbReference type="InterPro" id="IPR016032">
    <property type="entry name" value="Sig_transdc_resp-reg_C-effctor"/>
</dbReference>